<protein>
    <submittedName>
        <fullName evidence="2">Uncharacterized protein</fullName>
    </submittedName>
</protein>
<keyword evidence="3" id="KW-1185">Reference proteome</keyword>
<gene>
    <name evidence="2" type="ORF">CINCED_3A002602</name>
</gene>
<sequence length="62" mass="7173">MENWSRSKTRDLHSRVTVGKKRHILEIVEKEGWTCTEKPKITNTDSAGTEPDKEKTNEKTCN</sequence>
<dbReference type="AlphaFoldDB" id="A0A5E4NFY7"/>
<feature type="region of interest" description="Disordered" evidence="1">
    <location>
        <begin position="37"/>
        <end position="62"/>
    </location>
</feature>
<evidence type="ECO:0000313" key="2">
    <source>
        <dbReference type="EMBL" id="VVC42665.1"/>
    </source>
</evidence>
<organism evidence="2 3">
    <name type="scientific">Cinara cedri</name>
    <dbReference type="NCBI Taxonomy" id="506608"/>
    <lineage>
        <taxon>Eukaryota</taxon>
        <taxon>Metazoa</taxon>
        <taxon>Ecdysozoa</taxon>
        <taxon>Arthropoda</taxon>
        <taxon>Hexapoda</taxon>
        <taxon>Insecta</taxon>
        <taxon>Pterygota</taxon>
        <taxon>Neoptera</taxon>
        <taxon>Paraneoptera</taxon>
        <taxon>Hemiptera</taxon>
        <taxon>Sternorrhyncha</taxon>
        <taxon>Aphidomorpha</taxon>
        <taxon>Aphidoidea</taxon>
        <taxon>Aphididae</taxon>
        <taxon>Lachninae</taxon>
        <taxon>Cinara</taxon>
    </lineage>
</organism>
<dbReference type="EMBL" id="CABPRJ010001973">
    <property type="protein sequence ID" value="VVC42665.1"/>
    <property type="molecule type" value="Genomic_DNA"/>
</dbReference>
<evidence type="ECO:0000256" key="1">
    <source>
        <dbReference type="SAM" id="MobiDB-lite"/>
    </source>
</evidence>
<dbReference type="Proteomes" id="UP000325440">
    <property type="component" value="Unassembled WGS sequence"/>
</dbReference>
<evidence type="ECO:0000313" key="3">
    <source>
        <dbReference type="Proteomes" id="UP000325440"/>
    </source>
</evidence>
<accession>A0A5E4NFY7</accession>
<reference evidence="2 3" key="1">
    <citation type="submission" date="2019-08" db="EMBL/GenBank/DDBJ databases">
        <authorList>
            <person name="Alioto T."/>
            <person name="Alioto T."/>
            <person name="Gomez Garrido J."/>
        </authorList>
    </citation>
    <scope>NUCLEOTIDE SEQUENCE [LARGE SCALE GENOMIC DNA]</scope>
</reference>
<name>A0A5E4NFY7_9HEMI</name>
<feature type="compositionally biased region" description="Basic and acidic residues" evidence="1">
    <location>
        <begin position="50"/>
        <end position="62"/>
    </location>
</feature>
<feature type="non-terminal residue" evidence="2">
    <location>
        <position position="62"/>
    </location>
</feature>
<proteinExistence type="predicted"/>